<organism evidence="3 4">
    <name type="scientific">Candidatus Methanoperedens nitratireducens</name>
    <dbReference type="NCBI Taxonomy" id="1392998"/>
    <lineage>
        <taxon>Archaea</taxon>
        <taxon>Methanobacteriati</taxon>
        <taxon>Methanobacteriota</taxon>
        <taxon>Stenosarchaea group</taxon>
        <taxon>Methanomicrobia</taxon>
        <taxon>Methanosarcinales</taxon>
        <taxon>ANME-2 cluster</taxon>
        <taxon>Candidatus Methanoperedentaceae</taxon>
        <taxon>Candidatus Methanoperedens</taxon>
    </lineage>
</organism>
<gene>
    <name evidence="3" type="ORF">ANME2D_01213</name>
</gene>
<feature type="transmembrane region" description="Helical" evidence="1">
    <location>
        <begin position="6"/>
        <end position="27"/>
    </location>
</feature>
<dbReference type="AlphaFoldDB" id="A0A062VAM1"/>
<protein>
    <recommendedName>
        <fullName evidence="2">DUF6249 domain-containing protein</fullName>
    </recommendedName>
</protein>
<comment type="caution">
    <text evidence="3">The sequence shown here is derived from an EMBL/GenBank/DDBJ whole genome shotgun (WGS) entry which is preliminary data.</text>
</comment>
<evidence type="ECO:0000256" key="1">
    <source>
        <dbReference type="SAM" id="Phobius"/>
    </source>
</evidence>
<evidence type="ECO:0000313" key="4">
    <source>
        <dbReference type="Proteomes" id="UP000027153"/>
    </source>
</evidence>
<accession>A0A062VAM1</accession>
<keyword evidence="4" id="KW-1185">Reference proteome</keyword>
<feature type="transmembrane region" description="Helical" evidence="1">
    <location>
        <begin position="78"/>
        <end position="98"/>
    </location>
</feature>
<sequence>MSELLVNLLALSIPLAGVGIAALAIYLDYKKKMAMIEKGLVPEEEEYRPESRLGWGIAILGIGISLIISWIFNLDNRVMAGLILASIGVALLVTYLVARK</sequence>
<evidence type="ECO:0000259" key="2">
    <source>
        <dbReference type="Pfam" id="PF19762"/>
    </source>
</evidence>
<evidence type="ECO:0000313" key="3">
    <source>
        <dbReference type="EMBL" id="KCZ72779.1"/>
    </source>
</evidence>
<dbReference type="RefSeq" id="WP_048089785.1">
    <property type="nucleotide sequence ID" value="NZ_JMIY01000002.1"/>
</dbReference>
<dbReference type="Proteomes" id="UP000027153">
    <property type="component" value="Unassembled WGS sequence"/>
</dbReference>
<dbReference type="Pfam" id="PF19762">
    <property type="entry name" value="DUF6249"/>
    <property type="match status" value="1"/>
</dbReference>
<reference evidence="3 4" key="1">
    <citation type="journal article" date="2013" name="Nature">
        <title>Anaerobic oxidation of methane coupled to nitrate reduction in a novel archaeal lineage.</title>
        <authorList>
            <person name="Haroon M.F."/>
            <person name="Hu S."/>
            <person name="Shi Y."/>
            <person name="Imelfort M."/>
            <person name="Keller J."/>
            <person name="Hugenholtz P."/>
            <person name="Yuan Z."/>
            <person name="Tyson G.W."/>
        </authorList>
    </citation>
    <scope>NUCLEOTIDE SEQUENCE [LARGE SCALE GENOMIC DNA]</scope>
    <source>
        <strain evidence="3 4">ANME-2d</strain>
    </source>
</reference>
<keyword evidence="1" id="KW-0472">Membrane</keyword>
<dbReference type="InterPro" id="IPR046216">
    <property type="entry name" value="DUF6249"/>
</dbReference>
<feature type="transmembrane region" description="Helical" evidence="1">
    <location>
        <begin position="53"/>
        <end position="72"/>
    </location>
</feature>
<keyword evidence="1" id="KW-1133">Transmembrane helix</keyword>
<dbReference type="EMBL" id="JMIY01000002">
    <property type="protein sequence ID" value="KCZ72779.1"/>
    <property type="molecule type" value="Genomic_DNA"/>
</dbReference>
<keyword evidence="1" id="KW-0812">Transmembrane</keyword>
<feature type="domain" description="DUF6249" evidence="2">
    <location>
        <begin position="9"/>
        <end position="98"/>
    </location>
</feature>
<name>A0A062VAM1_9EURY</name>
<proteinExistence type="predicted"/>